<dbReference type="InterPro" id="IPR000120">
    <property type="entry name" value="Amidase"/>
</dbReference>
<sequence>MDDFDLAIPTLLLNFKEAKYTPLAVAQAIARQTAGFDSTFLQLEPSTALENRCREVESAQAEGPGALHGIPFAVKDNIDVAGRPTTAACPAFQHTPEVSAPCVQALLDQGGVFIGKTNMDQFAAGLVGTRSPYGTPPNAFDDRFVPGGSSSGSAAAVAAGLVSFALGTDTAGSGRVPAGLNGCIGIKPTLGTVTTTGVVPAAASYDCVTVLARSVPDAALVVKIMQGAGDLTDPCWRRPPPELPGIPEAHFRFGVPASHFLDFSGPRGTQAEAEYAKAMQVAVERLTKLGGQQVAVDFGPFLQVARLLYESGLVAERYHGILSFLKAGKAEAPSAAAVAADDRLEKVTAAILANGARCSGADVYEGQSQLHKLKAATRLELDKVDLLMVPTVLHHYTVAEIEQEEKQTGEVAWTQNAKQGRFTNFVNLLDMCGVSVPSSLVVLPSLPGSSPAGSAGSPEALHLPFGVTLLAPAWHDESLWKIAQCFHEDSGLGCGPAGHGVTPVHTRLPSADT</sequence>
<dbReference type="AlphaFoldDB" id="A0AAW1RL52"/>
<dbReference type="EMBL" id="JALJOS010000009">
    <property type="protein sequence ID" value="KAK9834472.1"/>
    <property type="molecule type" value="Genomic_DNA"/>
</dbReference>
<accession>A0AAW1RL52</accession>
<dbReference type="SUPFAM" id="SSF75304">
    <property type="entry name" value="Amidase signature (AS) enzymes"/>
    <property type="match status" value="1"/>
</dbReference>
<dbReference type="Gene3D" id="3.90.1300.10">
    <property type="entry name" value="Amidase signature (AS) domain"/>
    <property type="match status" value="1"/>
</dbReference>
<dbReference type="InterPro" id="IPR023631">
    <property type="entry name" value="Amidase_dom"/>
</dbReference>
<protein>
    <recommendedName>
        <fullName evidence="1">Amidase domain-containing protein</fullName>
    </recommendedName>
</protein>
<dbReference type="GO" id="GO:0003824">
    <property type="term" value="F:catalytic activity"/>
    <property type="evidence" value="ECO:0007669"/>
    <property type="project" value="InterPro"/>
</dbReference>
<dbReference type="Pfam" id="PF01425">
    <property type="entry name" value="Amidase"/>
    <property type="match status" value="1"/>
</dbReference>
<dbReference type="Gene3D" id="1.20.58.1700">
    <property type="match status" value="1"/>
</dbReference>
<dbReference type="PANTHER" id="PTHR11895">
    <property type="entry name" value="TRANSAMIDASE"/>
    <property type="match status" value="1"/>
</dbReference>
<evidence type="ECO:0000313" key="2">
    <source>
        <dbReference type="EMBL" id="KAK9834472.1"/>
    </source>
</evidence>
<name>A0AAW1RL52_9CHLO</name>
<dbReference type="InterPro" id="IPR036928">
    <property type="entry name" value="AS_sf"/>
</dbReference>
<organism evidence="2 3">
    <name type="scientific">Apatococcus lobatus</name>
    <dbReference type="NCBI Taxonomy" id="904363"/>
    <lineage>
        <taxon>Eukaryota</taxon>
        <taxon>Viridiplantae</taxon>
        <taxon>Chlorophyta</taxon>
        <taxon>core chlorophytes</taxon>
        <taxon>Trebouxiophyceae</taxon>
        <taxon>Chlorellales</taxon>
        <taxon>Chlorellaceae</taxon>
        <taxon>Apatococcus</taxon>
    </lineage>
</organism>
<comment type="caution">
    <text evidence="2">The sequence shown here is derived from an EMBL/GenBank/DDBJ whole genome shotgun (WGS) entry which is preliminary data.</text>
</comment>
<reference evidence="2 3" key="1">
    <citation type="journal article" date="2024" name="Nat. Commun.">
        <title>Phylogenomics reveals the evolutionary origins of lichenization in chlorophyte algae.</title>
        <authorList>
            <person name="Puginier C."/>
            <person name="Libourel C."/>
            <person name="Otte J."/>
            <person name="Skaloud P."/>
            <person name="Haon M."/>
            <person name="Grisel S."/>
            <person name="Petersen M."/>
            <person name="Berrin J.G."/>
            <person name="Delaux P.M."/>
            <person name="Dal Grande F."/>
            <person name="Keller J."/>
        </authorList>
    </citation>
    <scope>NUCLEOTIDE SEQUENCE [LARGE SCALE GENOMIC DNA]</scope>
    <source>
        <strain evidence="2 3">SAG 2145</strain>
    </source>
</reference>
<keyword evidence="3" id="KW-1185">Reference proteome</keyword>
<evidence type="ECO:0000313" key="3">
    <source>
        <dbReference type="Proteomes" id="UP001438707"/>
    </source>
</evidence>
<dbReference type="PANTHER" id="PTHR11895:SF169">
    <property type="entry name" value="GLUTAMYL-TRNA(GLN) AMIDOTRANSFERASE"/>
    <property type="match status" value="1"/>
</dbReference>
<feature type="domain" description="Amidase" evidence="1">
    <location>
        <begin position="59"/>
        <end position="479"/>
    </location>
</feature>
<evidence type="ECO:0000259" key="1">
    <source>
        <dbReference type="Pfam" id="PF01425"/>
    </source>
</evidence>
<proteinExistence type="predicted"/>
<dbReference type="Proteomes" id="UP001438707">
    <property type="component" value="Unassembled WGS sequence"/>
</dbReference>
<gene>
    <name evidence="2" type="ORF">WJX74_002417</name>
</gene>